<dbReference type="SMART" id="SM00182">
    <property type="entry name" value="CULLIN"/>
    <property type="match status" value="1"/>
</dbReference>
<protein>
    <submittedName>
        <fullName evidence="5">Cullin family protein</fullName>
    </submittedName>
</protein>
<comment type="similarity">
    <text evidence="1 2 3">Belongs to the cullin family.</text>
</comment>
<dbReference type="InterPro" id="IPR036317">
    <property type="entry name" value="Cullin_homology_sf"/>
</dbReference>
<dbReference type="InterPro" id="IPR016158">
    <property type="entry name" value="Cullin_homology"/>
</dbReference>
<dbReference type="SUPFAM" id="SSF75632">
    <property type="entry name" value="Cullin homology domain"/>
    <property type="match status" value="1"/>
</dbReference>
<dbReference type="Pfam" id="PF00888">
    <property type="entry name" value="Cullin"/>
    <property type="match status" value="1"/>
</dbReference>
<dbReference type="PANTHER" id="PTHR11932">
    <property type="entry name" value="CULLIN"/>
    <property type="match status" value="1"/>
</dbReference>
<evidence type="ECO:0000256" key="3">
    <source>
        <dbReference type="RuleBase" id="RU003829"/>
    </source>
</evidence>
<dbReference type="Gene3D" id="1.20.1310.10">
    <property type="entry name" value="Cullin Repeats"/>
    <property type="match status" value="2"/>
</dbReference>
<evidence type="ECO:0000256" key="2">
    <source>
        <dbReference type="PROSITE-ProRule" id="PRU00330"/>
    </source>
</evidence>
<evidence type="ECO:0000313" key="5">
    <source>
        <dbReference type="EMBL" id="KAF8822255.1"/>
    </source>
</evidence>
<comment type="caution">
    <text evidence="5">The sequence shown here is derived from an EMBL/GenBank/DDBJ whole genome shotgun (WGS) entry which is preliminary data.</text>
</comment>
<gene>
    <name evidence="5" type="ORF">IE077_000718</name>
</gene>
<feature type="domain" description="Cullin family profile" evidence="4">
    <location>
        <begin position="110"/>
        <end position="297"/>
    </location>
</feature>
<organism evidence="5 6">
    <name type="scientific">Cardiosporidium cionae</name>
    <dbReference type="NCBI Taxonomy" id="476202"/>
    <lineage>
        <taxon>Eukaryota</taxon>
        <taxon>Sar</taxon>
        <taxon>Alveolata</taxon>
        <taxon>Apicomplexa</taxon>
        <taxon>Aconoidasida</taxon>
        <taxon>Nephromycida</taxon>
        <taxon>Cardiosporidium</taxon>
    </lineage>
</organism>
<reference evidence="5 6" key="1">
    <citation type="journal article" date="2020" name="bioRxiv">
        <title>Metabolic contributions of an alphaproteobacterial endosymbiont in the apicomplexan Cardiosporidium cionae.</title>
        <authorList>
            <person name="Hunter E.S."/>
            <person name="Paight C.J."/>
            <person name="Lane C.E."/>
        </authorList>
    </citation>
    <scope>NUCLEOTIDE SEQUENCE [LARGE SCALE GENOMIC DNA]</scope>
    <source>
        <strain evidence="5">ESH_2018</strain>
    </source>
</reference>
<evidence type="ECO:0000256" key="1">
    <source>
        <dbReference type="ARBA" id="ARBA00006019"/>
    </source>
</evidence>
<dbReference type="InterPro" id="IPR016159">
    <property type="entry name" value="Cullin_repeat-like_dom_sf"/>
</dbReference>
<dbReference type="PROSITE" id="PS50069">
    <property type="entry name" value="CULLIN_2"/>
    <property type="match status" value="1"/>
</dbReference>
<keyword evidence="6" id="KW-1185">Reference proteome</keyword>
<dbReference type="Proteomes" id="UP000823046">
    <property type="component" value="Unassembled WGS sequence"/>
</dbReference>
<accession>A0ABQ7JEC7</accession>
<dbReference type="Gene3D" id="4.10.1030.10">
    <property type="entry name" value="Ring Box Chain A, domain 5"/>
    <property type="match status" value="1"/>
</dbReference>
<evidence type="ECO:0000313" key="6">
    <source>
        <dbReference type="Proteomes" id="UP000823046"/>
    </source>
</evidence>
<name>A0ABQ7JEC7_9APIC</name>
<feature type="non-terminal residue" evidence="5">
    <location>
        <position position="1"/>
    </location>
</feature>
<dbReference type="EMBL" id="JADAQX010000069">
    <property type="protein sequence ID" value="KAF8822255.1"/>
    <property type="molecule type" value="Genomic_DNA"/>
</dbReference>
<dbReference type="SUPFAM" id="SSF74788">
    <property type="entry name" value="Cullin repeat-like"/>
    <property type="match status" value="1"/>
</dbReference>
<feature type="non-terminal residue" evidence="5">
    <location>
        <position position="297"/>
    </location>
</feature>
<dbReference type="InterPro" id="IPR001373">
    <property type="entry name" value="Cullin_N"/>
</dbReference>
<dbReference type="InterPro" id="IPR045093">
    <property type="entry name" value="Cullin"/>
</dbReference>
<sequence length="297" mass="33912">ELRRVHTVFSRNEEGLSVMSQMFRTFVIKRGTVLVNACTVKLENATHSSQDINTDGFIHSILELNEYCKTILNECFCRSTRDGPMTDACFQTALKDAFECLINHDMGNVGFPEMLASFCDKSLQNIGIIKILKRKSSEMEAEKLCNQCADIFDYIADKDLFAGHYKSLLARRLLNETSYSQDLEKSMITQLKSRCGAQYTAKLEGMLSDLSAANDLKLDFSKYLHEHTHSLELLRSFSVRILSMAHWPAYPINNANLPASMQECINVFEIFYKNKMVHHLITWALSIGKILYELDPH</sequence>
<proteinExistence type="inferred from homology"/>
<evidence type="ECO:0000259" key="4">
    <source>
        <dbReference type="PROSITE" id="PS50069"/>
    </source>
</evidence>